<dbReference type="EMBL" id="FRCP01000023">
    <property type="protein sequence ID" value="SHM94707.1"/>
    <property type="molecule type" value="Genomic_DNA"/>
</dbReference>
<gene>
    <name evidence="1" type="ORF">SAMN02746066_04015</name>
</gene>
<dbReference type="Proteomes" id="UP000184038">
    <property type="component" value="Unassembled WGS sequence"/>
</dbReference>
<dbReference type="OrthoDB" id="2068073at2"/>
<sequence length="81" mass="9786">MDNYYSKMTQDEINQCYQRYASIETEDNVNTIEKKDNVNTIEKKGRREDSEVIIDETTIYEIDMDCYECIQKRMKNKKNNL</sequence>
<organism evidence="1 2">
    <name type="scientific">Anaerosporobacter mobilis DSM 15930</name>
    <dbReference type="NCBI Taxonomy" id="1120996"/>
    <lineage>
        <taxon>Bacteria</taxon>
        <taxon>Bacillati</taxon>
        <taxon>Bacillota</taxon>
        <taxon>Clostridia</taxon>
        <taxon>Lachnospirales</taxon>
        <taxon>Lachnospiraceae</taxon>
        <taxon>Anaerosporobacter</taxon>
    </lineage>
</organism>
<dbReference type="RefSeq" id="WP_073290716.1">
    <property type="nucleotide sequence ID" value="NZ_FRCP01000023.1"/>
</dbReference>
<protein>
    <submittedName>
        <fullName evidence="1">Uncharacterized protein</fullName>
    </submittedName>
</protein>
<evidence type="ECO:0000313" key="1">
    <source>
        <dbReference type="EMBL" id="SHM94707.1"/>
    </source>
</evidence>
<dbReference type="AlphaFoldDB" id="A0A1M7MUB3"/>
<accession>A0A1M7MUB3</accession>
<keyword evidence="2" id="KW-1185">Reference proteome</keyword>
<proteinExistence type="predicted"/>
<name>A0A1M7MUB3_9FIRM</name>
<evidence type="ECO:0000313" key="2">
    <source>
        <dbReference type="Proteomes" id="UP000184038"/>
    </source>
</evidence>
<reference evidence="1 2" key="1">
    <citation type="submission" date="2016-11" db="EMBL/GenBank/DDBJ databases">
        <authorList>
            <person name="Jaros S."/>
            <person name="Januszkiewicz K."/>
            <person name="Wedrychowicz H."/>
        </authorList>
    </citation>
    <scope>NUCLEOTIDE SEQUENCE [LARGE SCALE GENOMIC DNA]</scope>
    <source>
        <strain evidence="1 2">DSM 15930</strain>
    </source>
</reference>